<feature type="region of interest" description="Disordered" evidence="5">
    <location>
        <begin position="389"/>
        <end position="409"/>
    </location>
</feature>
<keyword evidence="1 4" id="KW-0489">Methyltransferase</keyword>
<name>A0A0M4ERA1_DROBS</name>
<proteinExistence type="inferred from homology"/>
<feature type="active site" evidence="4">
    <location>
        <position position="78"/>
    </location>
</feature>
<evidence type="ECO:0000256" key="3">
    <source>
        <dbReference type="ARBA" id="ARBA00022691"/>
    </source>
</evidence>
<evidence type="ECO:0000313" key="6">
    <source>
        <dbReference type="EMBL" id="ALC39382.1"/>
    </source>
</evidence>
<dbReference type="GO" id="GO:0032259">
    <property type="term" value="P:methylation"/>
    <property type="evidence" value="ECO:0007669"/>
    <property type="project" value="UniProtKB-KW"/>
</dbReference>
<dbReference type="SUPFAM" id="SSF53335">
    <property type="entry name" value="S-adenosyl-L-methionine-dependent methyltransferases"/>
    <property type="match status" value="1"/>
</dbReference>
<evidence type="ECO:0000313" key="7">
    <source>
        <dbReference type="Proteomes" id="UP000494163"/>
    </source>
</evidence>
<dbReference type="GO" id="GO:0008168">
    <property type="term" value="F:methyltransferase activity"/>
    <property type="evidence" value="ECO:0007669"/>
    <property type="project" value="UniProtKB-KW"/>
</dbReference>
<dbReference type="PROSITE" id="PS51679">
    <property type="entry name" value="SAM_MT_C5"/>
    <property type="match status" value="1"/>
</dbReference>
<feature type="region of interest" description="Disordered" evidence="5">
    <location>
        <begin position="313"/>
        <end position="340"/>
    </location>
</feature>
<dbReference type="EMBL" id="CP012523">
    <property type="protein sequence ID" value="ALC39382.1"/>
    <property type="molecule type" value="Genomic_DNA"/>
</dbReference>
<organism evidence="6 7">
    <name type="scientific">Drosophila busckii</name>
    <name type="common">Fruit fly</name>
    <dbReference type="NCBI Taxonomy" id="30019"/>
    <lineage>
        <taxon>Eukaryota</taxon>
        <taxon>Metazoa</taxon>
        <taxon>Ecdysozoa</taxon>
        <taxon>Arthropoda</taxon>
        <taxon>Hexapoda</taxon>
        <taxon>Insecta</taxon>
        <taxon>Pterygota</taxon>
        <taxon>Neoptera</taxon>
        <taxon>Endopterygota</taxon>
        <taxon>Diptera</taxon>
        <taxon>Brachycera</taxon>
        <taxon>Muscomorpha</taxon>
        <taxon>Ephydroidea</taxon>
        <taxon>Drosophilidae</taxon>
        <taxon>Drosophila</taxon>
    </lineage>
</organism>
<dbReference type="PANTHER" id="PTHR46098:SF1">
    <property type="entry name" value="TRNA (CYTOSINE(38)-C(5))-METHYLTRANSFERASE"/>
    <property type="match status" value="1"/>
</dbReference>
<dbReference type="Gene3D" id="3.90.120.10">
    <property type="entry name" value="DNA Methylase, subunit A, domain 2"/>
    <property type="match status" value="1"/>
</dbReference>
<dbReference type="Gene3D" id="3.40.50.150">
    <property type="entry name" value="Vaccinia Virus protein VP39"/>
    <property type="match status" value="1"/>
</dbReference>
<evidence type="ECO:0000256" key="2">
    <source>
        <dbReference type="ARBA" id="ARBA00022679"/>
    </source>
</evidence>
<accession>A0A0M4ERA1</accession>
<keyword evidence="7" id="KW-1185">Reference proteome</keyword>
<gene>
    <name evidence="6" type="ORF">Dbus_chr2Lg1467</name>
</gene>
<dbReference type="PRINTS" id="PR00105">
    <property type="entry name" value="C5METTRFRASE"/>
</dbReference>
<dbReference type="OrthoDB" id="414133at2759"/>
<dbReference type="PANTHER" id="PTHR46098">
    <property type="entry name" value="TRNA (CYTOSINE(38)-C(5))-METHYLTRANSFERASE"/>
    <property type="match status" value="1"/>
</dbReference>
<keyword evidence="2 4" id="KW-0808">Transferase</keyword>
<evidence type="ECO:0000256" key="1">
    <source>
        <dbReference type="ARBA" id="ARBA00022603"/>
    </source>
</evidence>
<protein>
    <submittedName>
        <fullName evidence="6">Mt2</fullName>
    </submittedName>
</protein>
<dbReference type="Proteomes" id="UP000494163">
    <property type="component" value="Chromosome 2L"/>
</dbReference>
<reference evidence="6 7" key="1">
    <citation type="submission" date="2015-08" db="EMBL/GenBank/DDBJ databases">
        <title>Ancestral chromatin configuration constrains chromatin evolution on differentiating sex chromosomes in Drosophila.</title>
        <authorList>
            <person name="Zhou Q."/>
            <person name="Bachtrog D."/>
        </authorList>
    </citation>
    <scope>NUCLEOTIDE SEQUENCE [LARGE SCALE GENOMIC DNA]</scope>
    <source>
        <tissue evidence="6">Whole larvae</tissue>
    </source>
</reference>
<dbReference type="STRING" id="30019.A0A0M4ERA1"/>
<dbReference type="InterPro" id="IPR029063">
    <property type="entry name" value="SAM-dependent_MTases_sf"/>
</dbReference>
<evidence type="ECO:0000256" key="4">
    <source>
        <dbReference type="PROSITE-ProRule" id="PRU01016"/>
    </source>
</evidence>
<dbReference type="InterPro" id="IPR050750">
    <property type="entry name" value="C5-MTase"/>
</dbReference>
<dbReference type="AlphaFoldDB" id="A0A0M4ERA1"/>
<sequence length="409" mass="46708">MEYNVLELFSGIGGMHFAFKYAQLKGEVVAAMDVNTVANAVYAHNYKTTNVKTRNIQSISEKEVRKLNANMLLMSPPCQPHTRQGLQRDTEDKRSCALTHLCELIPQCETLKYVLMENVKGFETSQARKQFIEALENANFNWREFILTPTQFNVPNTRHRYYCIARRDKDFDFEAGKIWDHMPGVSSSCALETMCTISSIVEPNVPSEARVPDDVLTKRVLVMDIVHPEQSKSMCFTKGYTHYTEGTGSAFSPLTFLGGPIDDLFMNSEEAKRRRELQVARNGMRYMSAETTCQPIWPIESLRNPLPIRRDPVRPISGLGQQSLREELPQAPNYSPWRRRSDPVIPLTTLSQQLDYSPLSLRRDPMWPNCSLAQQLESPQPRRFICETEANEPPSQHCDPPIYPQSGLD</sequence>
<comment type="similarity">
    <text evidence="4">Belongs to the class I-like SAM-binding methyltransferase superfamily. C5-methyltransferase family.</text>
</comment>
<dbReference type="InterPro" id="IPR001525">
    <property type="entry name" value="C5_MeTfrase"/>
</dbReference>
<dbReference type="Pfam" id="PF00145">
    <property type="entry name" value="DNA_methylase"/>
    <property type="match status" value="1"/>
</dbReference>
<evidence type="ECO:0000256" key="5">
    <source>
        <dbReference type="SAM" id="MobiDB-lite"/>
    </source>
</evidence>
<dbReference type="GO" id="GO:0005634">
    <property type="term" value="C:nucleus"/>
    <property type="evidence" value="ECO:0007669"/>
    <property type="project" value="TreeGrafter"/>
</dbReference>
<keyword evidence="3 4" id="KW-0949">S-adenosyl-L-methionine</keyword>